<dbReference type="Proteomes" id="UP000005391">
    <property type="component" value="Unassembled WGS sequence"/>
</dbReference>
<sequence>MYILNGGESVKCECCKDYMGDFGKLVFFVTFVLSLLISFRFYL</sequence>
<proteinExistence type="predicted"/>
<gene>
    <name evidence="2" type="ORF">HMPREF1977_0167</name>
</gene>
<reference evidence="2 3" key="1">
    <citation type="submission" date="2010-10" db="EMBL/GenBank/DDBJ databases">
        <authorList>
            <person name="Muzny D."/>
            <person name="Qin X."/>
            <person name="Deng J."/>
            <person name="Jiang H."/>
            <person name="Liu Y."/>
            <person name="Qu J."/>
            <person name="Song X.-Z."/>
            <person name="Zhang L."/>
            <person name="Thornton R."/>
            <person name="Coyle M."/>
            <person name="Francisco L."/>
            <person name="Jackson L."/>
            <person name="Javaid M."/>
            <person name="Korchina V."/>
            <person name="Kovar C."/>
            <person name="Mata R."/>
            <person name="Mathew T."/>
            <person name="Ngo R."/>
            <person name="Nguyen L."/>
            <person name="Nguyen N."/>
            <person name="Okwuonu G."/>
            <person name="Ongeri F."/>
            <person name="Pham C."/>
            <person name="Simmons D."/>
            <person name="Wilczek-Boney K."/>
            <person name="Hale W."/>
            <person name="Jakkamsetti A."/>
            <person name="Pham P."/>
            <person name="Ruth R."/>
            <person name="San Lucas F."/>
            <person name="Warren J."/>
            <person name="Zhang J."/>
            <person name="Zhao Z."/>
            <person name="Zhou C."/>
            <person name="Zhu D."/>
            <person name="Lee S."/>
            <person name="Bess C."/>
            <person name="Blankenburg K."/>
            <person name="Forbes L."/>
            <person name="Fu Q."/>
            <person name="Gubbala S."/>
            <person name="Hirani K."/>
            <person name="Jayaseelan J.C."/>
            <person name="Lara F."/>
            <person name="Munidasa M."/>
            <person name="Palculict T."/>
            <person name="Patil S."/>
            <person name="Pu L.-L."/>
            <person name="Saada N."/>
            <person name="Tang L."/>
            <person name="Weissenberger G."/>
            <person name="Zhu Y."/>
            <person name="Hemphill L."/>
            <person name="Shang Y."/>
            <person name="Youmans B."/>
            <person name="Ayvaz T."/>
            <person name="Ross M."/>
            <person name="Santibanez J."/>
            <person name="Aqrawi P."/>
            <person name="Gross S."/>
            <person name="Joshi V."/>
            <person name="Fowler G."/>
            <person name="Nazareth L."/>
            <person name="Reid J."/>
            <person name="Worley K."/>
            <person name="Petrosino J."/>
            <person name="Highlander S."/>
            <person name="Gibbs R."/>
        </authorList>
    </citation>
    <scope>NUCLEOTIDE SEQUENCE [LARGE SCALE GENOMIC DNA]</scope>
    <source>
        <strain evidence="2 3">F0287</strain>
    </source>
</reference>
<evidence type="ECO:0000313" key="3">
    <source>
        <dbReference type="Proteomes" id="UP000005391"/>
    </source>
</evidence>
<keyword evidence="1" id="KW-0812">Transmembrane</keyword>
<feature type="transmembrane region" description="Helical" evidence="1">
    <location>
        <begin position="25"/>
        <end position="42"/>
    </location>
</feature>
<keyword evidence="1" id="KW-0472">Membrane</keyword>
<keyword evidence="1" id="KW-1133">Transmembrane helix</keyword>
<dbReference type="HOGENOM" id="CLU_3231247_0_0_10"/>
<dbReference type="AlphaFoldDB" id="E4MP57"/>
<name>E4MP57_CAPOC</name>
<comment type="caution">
    <text evidence="2">The sequence shown here is derived from an EMBL/GenBank/DDBJ whole genome shotgun (WGS) entry which is preliminary data.</text>
</comment>
<evidence type="ECO:0000256" key="1">
    <source>
        <dbReference type="SAM" id="Phobius"/>
    </source>
</evidence>
<protein>
    <submittedName>
        <fullName evidence="2">Uncharacterized protein</fullName>
    </submittedName>
</protein>
<accession>E4MP57</accession>
<evidence type="ECO:0000313" key="2">
    <source>
        <dbReference type="EMBL" id="EFS98524.1"/>
    </source>
</evidence>
<dbReference type="EMBL" id="AEOH01000004">
    <property type="protein sequence ID" value="EFS98524.1"/>
    <property type="molecule type" value="Genomic_DNA"/>
</dbReference>
<organism evidence="2 3">
    <name type="scientific">Capnocytophaga ochracea F0287</name>
    <dbReference type="NCBI Taxonomy" id="873517"/>
    <lineage>
        <taxon>Bacteria</taxon>
        <taxon>Pseudomonadati</taxon>
        <taxon>Bacteroidota</taxon>
        <taxon>Flavobacteriia</taxon>
        <taxon>Flavobacteriales</taxon>
        <taxon>Flavobacteriaceae</taxon>
        <taxon>Capnocytophaga</taxon>
    </lineage>
</organism>